<dbReference type="AlphaFoldDB" id="V5YRI7"/>
<organism evidence="1">
    <name type="scientific">Sphaerisporangium sp. SANK 60911</name>
    <dbReference type="NCBI Taxonomy" id="1354075"/>
    <lineage>
        <taxon>Bacteria</taxon>
        <taxon>Bacillati</taxon>
        <taxon>Actinomycetota</taxon>
        <taxon>Actinomycetes</taxon>
        <taxon>Streptosporangiales</taxon>
        <taxon>Streptosporangiaceae</taxon>
        <taxon>Sphaerisporangium</taxon>
    </lineage>
</organism>
<dbReference type="Pfam" id="PF13692">
    <property type="entry name" value="Glyco_trans_1_4"/>
    <property type="match status" value="1"/>
</dbReference>
<dbReference type="EMBL" id="AB830104">
    <property type="protein sequence ID" value="BAO20180.1"/>
    <property type="molecule type" value="Genomic_DNA"/>
</dbReference>
<reference evidence="1" key="1">
    <citation type="journal article" date="2013" name="Angew. Chem. Int. Ed. Engl.">
        <title>Structure-based Gene Targeting Discovery of Sphaerimicin, a Bacterial Translocase I inhibitor.</title>
        <authorList>
            <person name="Funabashi M."/>
            <person name="Baba S."/>
            <person name="Takatsu T."/>
            <person name="Kizuka M."/>
            <person name="Ohata Y."/>
            <person name="Tanaka M."/>
            <person name="Nonaka K."/>
            <person name="Spork A.P."/>
            <person name="Ducho C."/>
            <person name="Chen W.C.L."/>
            <person name="Van Lanen S.G."/>
        </authorList>
    </citation>
    <scope>NUCLEOTIDE SEQUENCE</scope>
    <source>
        <strain evidence="1">SANK 60911</strain>
    </source>
</reference>
<keyword evidence="1" id="KW-0808">Transferase</keyword>
<evidence type="ECO:0000313" key="1">
    <source>
        <dbReference type="EMBL" id="BAO20180.1"/>
    </source>
</evidence>
<protein>
    <submittedName>
        <fullName evidence="1">Putative glycosyl transferase</fullName>
    </submittedName>
</protein>
<dbReference type="Gene3D" id="3.40.50.2000">
    <property type="entry name" value="Glycogen Phosphorylase B"/>
    <property type="match status" value="1"/>
</dbReference>
<gene>
    <name evidence="1" type="primary">sphA</name>
</gene>
<sequence length="376" mass="41008">MTRRYLVISEFWPWYDDSGPSRRVGKFITALSRAGTVDLYLLCRVAAPRSYPSPWRDLLDRFGTFVSYPRRGLLGRLRSPAEPPELPLRADPRLRPSLTAWVRGHTYTAVWYAHESAWRQSGRPAIGAAEVVDVPVRRDRLWEEWLASGERPRGADGAVARAAREWRSDLDALRGGGTAVTSRGAYDGAAHTRVGDTYPSLAVPQGAEPDGADLLFCGELHRQENTEAAAWFVTHVMPAVRAKAGDARLHLYGRPAEPCDVLSRSPGTLLHDVAVPRAERMSQATVAVQPRLWGAWSQTDALACLRFGLPLVASPGALDGLAACPTSAEAFADRVLALLGSPAARAESVDGARALLAGRPTEEADLDRIAEFFRAL</sequence>
<accession>V5YRI7</accession>
<dbReference type="GO" id="GO:0016740">
    <property type="term" value="F:transferase activity"/>
    <property type="evidence" value="ECO:0007669"/>
    <property type="project" value="UniProtKB-KW"/>
</dbReference>
<proteinExistence type="predicted"/>
<name>V5YRI7_9ACTN</name>